<keyword evidence="5" id="KW-1133">Transmembrane helix</keyword>
<dbReference type="OrthoDB" id="1470350at2759"/>
<dbReference type="PANTHER" id="PTHR24305">
    <property type="entry name" value="CYTOCHROME P450"/>
    <property type="match status" value="1"/>
</dbReference>
<dbReference type="GO" id="GO:0004497">
    <property type="term" value="F:monooxygenase activity"/>
    <property type="evidence" value="ECO:0007669"/>
    <property type="project" value="UniProtKB-KW"/>
</dbReference>
<comment type="cofactor">
    <cofactor evidence="1 3">
        <name>heme</name>
        <dbReference type="ChEBI" id="CHEBI:30413"/>
    </cofactor>
</comment>
<dbReference type="RefSeq" id="XP_008876566.1">
    <property type="nucleotide sequence ID" value="XM_008878344.1"/>
</dbReference>
<keyword evidence="3 4" id="KW-0349">Heme</keyword>
<keyword evidence="5" id="KW-0812">Transmembrane</keyword>
<keyword evidence="5" id="KW-0472">Membrane</keyword>
<evidence type="ECO:0000313" key="6">
    <source>
        <dbReference type="EMBL" id="ETV94975.1"/>
    </source>
</evidence>
<dbReference type="PANTHER" id="PTHR24305:SF166">
    <property type="entry name" value="CYTOCHROME P450 12A4, MITOCHONDRIAL-RELATED"/>
    <property type="match status" value="1"/>
</dbReference>
<feature type="transmembrane region" description="Helical" evidence="5">
    <location>
        <begin position="6"/>
        <end position="29"/>
    </location>
</feature>
<dbReference type="VEuPathDB" id="FungiDB:H310_11615"/>
<dbReference type="eggNOG" id="KOG0157">
    <property type="taxonomic scope" value="Eukaryota"/>
</dbReference>
<keyword evidence="4" id="KW-0503">Monooxygenase</keyword>
<evidence type="ECO:0000256" key="1">
    <source>
        <dbReference type="ARBA" id="ARBA00001971"/>
    </source>
</evidence>
<name>A0A024TLF8_9STRA</name>
<evidence type="ECO:0000256" key="5">
    <source>
        <dbReference type="SAM" id="Phobius"/>
    </source>
</evidence>
<dbReference type="AlphaFoldDB" id="A0A024TLF8"/>
<feature type="binding site" description="axial binding residue" evidence="3">
    <location>
        <position position="497"/>
    </location>
    <ligand>
        <name>heme</name>
        <dbReference type="ChEBI" id="CHEBI:30413"/>
    </ligand>
    <ligandPart>
        <name>Fe</name>
        <dbReference type="ChEBI" id="CHEBI:18248"/>
    </ligandPart>
</feature>
<evidence type="ECO:0000256" key="2">
    <source>
        <dbReference type="ARBA" id="ARBA00010617"/>
    </source>
</evidence>
<gene>
    <name evidence="6" type="ORF">H310_11615</name>
</gene>
<proteinExistence type="inferred from homology"/>
<keyword evidence="4" id="KW-0560">Oxidoreductase</keyword>
<dbReference type="SUPFAM" id="SSF48264">
    <property type="entry name" value="Cytochrome P450"/>
    <property type="match status" value="1"/>
</dbReference>
<dbReference type="InterPro" id="IPR036396">
    <property type="entry name" value="Cyt_P450_sf"/>
</dbReference>
<dbReference type="PRINTS" id="PR00463">
    <property type="entry name" value="EP450I"/>
</dbReference>
<dbReference type="EMBL" id="KI913983">
    <property type="protein sequence ID" value="ETV94975.1"/>
    <property type="molecule type" value="Genomic_DNA"/>
</dbReference>
<dbReference type="GeneID" id="20088665"/>
<dbReference type="Pfam" id="PF00067">
    <property type="entry name" value="p450"/>
    <property type="match status" value="1"/>
</dbReference>
<dbReference type="PRINTS" id="PR00385">
    <property type="entry name" value="P450"/>
</dbReference>
<dbReference type="PROSITE" id="PS00086">
    <property type="entry name" value="CYTOCHROME_P450"/>
    <property type="match status" value="1"/>
</dbReference>
<accession>A0A024TLF8</accession>
<evidence type="ECO:0000256" key="3">
    <source>
        <dbReference type="PIRSR" id="PIRSR602401-1"/>
    </source>
</evidence>
<dbReference type="STRING" id="157072.A0A024TLF8"/>
<dbReference type="GO" id="GO:0020037">
    <property type="term" value="F:heme binding"/>
    <property type="evidence" value="ECO:0007669"/>
    <property type="project" value="InterPro"/>
</dbReference>
<reference evidence="6" key="1">
    <citation type="submission" date="2013-12" db="EMBL/GenBank/DDBJ databases">
        <title>The Genome Sequence of Aphanomyces invadans NJM9701.</title>
        <authorList>
            <consortium name="The Broad Institute Genomics Platform"/>
            <person name="Russ C."/>
            <person name="Tyler B."/>
            <person name="van West P."/>
            <person name="Dieguez-Uribeondo J."/>
            <person name="Young S.K."/>
            <person name="Zeng Q."/>
            <person name="Gargeya S."/>
            <person name="Fitzgerald M."/>
            <person name="Abouelleil A."/>
            <person name="Alvarado L."/>
            <person name="Chapman S.B."/>
            <person name="Gainer-Dewar J."/>
            <person name="Goldberg J."/>
            <person name="Griggs A."/>
            <person name="Gujja S."/>
            <person name="Hansen M."/>
            <person name="Howarth C."/>
            <person name="Imamovic A."/>
            <person name="Ireland A."/>
            <person name="Larimer J."/>
            <person name="McCowan C."/>
            <person name="Murphy C."/>
            <person name="Pearson M."/>
            <person name="Poon T.W."/>
            <person name="Priest M."/>
            <person name="Roberts A."/>
            <person name="Saif S."/>
            <person name="Shea T."/>
            <person name="Sykes S."/>
            <person name="Wortman J."/>
            <person name="Nusbaum C."/>
            <person name="Birren B."/>
        </authorList>
    </citation>
    <scope>NUCLEOTIDE SEQUENCE [LARGE SCALE GENOMIC DNA]</scope>
    <source>
        <strain evidence="6">NJM9701</strain>
    </source>
</reference>
<evidence type="ECO:0000256" key="4">
    <source>
        <dbReference type="RuleBase" id="RU000461"/>
    </source>
</evidence>
<organism evidence="6">
    <name type="scientific">Aphanomyces invadans</name>
    <dbReference type="NCBI Taxonomy" id="157072"/>
    <lineage>
        <taxon>Eukaryota</taxon>
        <taxon>Sar</taxon>
        <taxon>Stramenopiles</taxon>
        <taxon>Oomycota</taxon>
        <taxon>Saprolegniomycetes</taxon>
        <taxon>Saprolegniales</taxon>
        <taxon>Verrucalvaceae</taxon>
        <taxon>Aphanomyces</taxon>
    </lineage>
</organism>
<keyword evidence="3 4" id="KW-0479">Metal-binding</keyword>
<evidence type="ECO:0008006" key="7">
    <source>
        <dbReference type="Google" id="ProtNLM"/>
    </source>
</evidence>
<dbReference type="InterPro" id="IPR050121">
    <property type="entry name" value="Cytochrome_P450_monoxygenase"/>
</dbReference>
<sequence>MSVGMTAAGAAVGVGVAASLAFVYIFVVAPARSPLNVMPGPRSTHWFFGNIRDIFDIMWKQGKFPEPILSWVNQYGGVFYYRAMMSDRILLTDPVALKYVAVTNSDIYPRDFGTRTIFRDLIGGDGLLSTEGATHAQQRKMLQPLFRHDKIKSFLGIFQHHVRRLQEHHLRAVEATDARPGQAVNLHKLFTKLTMDIIGVSAFSYNFDALAPVDPTATAPRGTHGSASQISVMEALELLLTPPSLLYVVGIFFLPFFPHWPLPPQNRRRRAQRKLFQVVDAVLEAKLAPSRPPPTAATTPSTSRKMLDLVDLMLEESNDPKVSLDEARMHVMTFMLAGHETTSSMLSWVFAVLAQHPTEEAKARAECRQVLAANNDSWDWKALGELKYTTAVIHEVLRLFPTASQLSTRVCIEDNYMPTSETTTAGDTKTYFIPKGATVVVHTGSLHRNPKYWSQPNEFLPERFLEGSALFEADKALRGGQGNAFYYMPFSAGPKNCIGMRFAMAELQVVVAALLTRHSFRLTNNANVLPTMVGVTMRPRHLDMTVHVVD</sequence>
<dbReference type="GO" id="GO:0016705">
    <property type="term" value="F:oxidoreductase activity, acting on paired donors, with incorporation or reduction of molecular oxygen"/>
    <property type="evidence" value="ECO:0007669"/>
    <property type="project" value="InterPro"/>
</dbReference>
<protein>
    <recommendedName>
        <fullName evidence="7">Cytochrome P450</fullName>
    </recommendedName>
</protein>
<dbReference type="Gene3D" id="1.10.630.10">
    <property type="entry name" value="Cytochrome P450"/>
    <property type="match status" value="1"/>
</dbReference>
<dbReference type="InterPro" id="IPR017972">
    <property type="entry name" value="Cyt_P450_CS"/>
</dbReference>
<comment type="similarity">
    <text evidence="2 4">Belongs to the cytochrome P450 family.</text>
</comment>
<dbReference type="InterPro" id="IPR001128">
    <property type="entry name" value="Cyt_P450"/>
</dbReference>
<keyword evidence="3 4" id="KW-0408">Iron</keyword>
<dbReference type="InterPro" id="IPR002401">
    <property type="entry name" value="Cyt_P450_E_grp-I"/>
</dbReference>
<dbReference type="GO" id="GO:0005506">
    <property type="term" value="F:iron ion binding"/>
    <property type="evidence" value="ECO:0007669"/>
    <property type="project" value="InterPro"/>
</dbReference>